<dbReference type="SUPFAM" id="SSF50249">
    <property type="entry name" value="Nucleic acid-binding proteins"/>
    <property type="match status" value="1"/>
</dbReference>
<keyword evidence="17" id="KW-0464">Manganese</keyword>
<evidence type="ECO:0000256" key="17">
    <source>
        <dbReference type="ARBA" id="ARBA00023211"/>
    </source>
</evidence>
<dbReference type="Gene3D" id="3.30.1490.70">
    <property type="match status" value="1"/>
</dbReference>
<name>A0ABT3YEW5_9HYPH</name>
<dbReference type="Pfam" id="PF04679">
    <property type="entry name" value="DNA_ligase_A_C"/>
    <property type="match status" value="1"/>
</dbReference>
<dbReference type="InterPro" id="IPR014146">
    <property type="entry name" value="LigD_ligase_dom"/>
</dbReference>
<gene>
    <name evidence="22" type="primary">ligD</name>
    <name evidence="22" type="ORF">OEG82_09955</name>
</gene>
<evidence type="ECO:0000256" key="2">
    <source>
        <dbReference type="ARBA" id="ARBA00012727"/>
    </source>
</evidence>
<keyword evidence="11" id="KW-0269">Exonuclease</keyword>
<dbReference type="NCBIfam" id="TIGR02776">
    <property type="entry name" value="NHEJ_ligase_prk"/>
    <property type="match status" value="1"/>
</dbReference>
<dbReference type="Pfam" id="PF13298">
    <property type="entry name" value="LigD_N"/>
    <property type="match status" value="1"/>
</dbReference>
<dbReference type="Gene3D" id="3.30.470.30">
    <property type="entry name" value="DNA ligase/mRNA capping enzyme"/>
    <property type="match status" value="1"/>
</dbReference>
<keyword evidence="8" id="KW-0547">Nucleotide-binding</keyword>
<organism evidence="22 23">
    <name type="scientific">Hoeflea ulvae</name>
    <dbReference type="NCBI Taxonomy" id="2983764"/>
    <lineage>
        <taxon>Bacteria</taxon>
        <taxon>Pseudomonadati</taxon>
        <taxon>Pseudomonadota</taxon>
        <taxon>Alphaproteobacteria</taxon>
        <taxon>Hyphomicrobiales</taxon>
        <taxon>Rhizobiaceae</taxon>
        <taxon>Hoeflea</taxon>
    </lineage>
</organism>
<comment type="cofactor">
    <cofactor evidence="1">
        <name>Mn(2+)</name>
        <dbReference type="ChEBI" id="CHEBI:29035"/>
    </cofactor>
</comment>
<dbReference type="PROSITE" id="PS50160">
    <property type="entry name" value="DNA_LIGASE_A3"/>
    <property type="match status" value="1"/>
</dbReference>
<dbReference type="NCBIfam" id="TIGR02777">
    <property type="entry name" value="LigD_PE_dom"/>
    <property type="match status" value="1"/>
</dbReference>
<keyword evidence="5" id="KW-0548">Nucleotidyltransferase</keyword>
<evidence type="ECO:0000256" key="3">
    <source>
        <dbReference type="ARBA" id="ARBA00022598"/>
    </source>
</evidence>
<sequence>MAVSAKKLADYAAKRDFTKTAEPSGDSPAKASSRPAFVVQKHDARRLHYDFRLEWDGVLLSWAVTKGPSADPSVKRLAVRTEDHPLDYGSFEGTIPAKQYGAGTVMLWDQGWWQPQDDFAAGLKSGKLKFVLHGERMQGKWTLVRMKTKEKRENWLLIKEHDSLEEDTEDGLIERYDTSVTTGRSMADIAAGKAAAKPKAKKPGNAKAKSGFSLATPKFRKPQLAKLTDQVPEGDDWLHETKFDGYRCLAALGKNGVRLYTRSGLDWTDRYAGLDEAFARLDCRNALIDGEVVSASDSKGSDFSALQRDLEQGRPVVFMAFDLLELDGEKLDKRPLVDRKEALAALLTGQPADAPVRYSEHVIGQGPDVFKAIEKAGGEGIISKACNSVYSGSRSGSWLKIKTGLRQEFIVGGYSPSTARGRPFASLLVGSLENGVLRYRGRVGGGLGERDLDKLSSLMRRRARKTSPFDEVPADIARAAHWLTPDLVVEVDYAELTDQGSIRHGVFRGVREDKEASMVKLEKPVAANDKDQTFRGVRVSHPERVVFPEAGYTKGDVAGYYAKAADRMLDYAGDRPISLLRCPDGTDGDCFFQKHAGQGFPDGIGSVDITESSGKSEPYMVIEKPEGFVAAAQMGSIEFHIWGSRTDLLEKPDRLVFDLDPDEGLGFSEVKTAAKELRKMLCEIGLDSLPMVTGGKGVHVIVPLRRVAEWETVAFFARTVASHLAERHPDRYVATMSKAKRKGKIFIDWLRNERGATAVAPYSLRAREGAPVAIPVTWPQLAKLTSANSFNMPKALKRLDQECPLQAMAASQSISREVVESLETLIHCQTATQTARTG</sequence>
<dbReference type="SUPFAM" id="SSF56091">
    <property type="entry name" value="DNA ligase/mRNA capping enzyme, catalytic domain"/>
    <property type="match status" value="1"/>
</dbReference>
<evidence type="ECO:0000256" key="9">
    <source>
        <dbReference type="ARBA" id="ARBA00022763"/>
    </source>
</evidence>
<dbReference type="CDD" id="cd04862">
    <property type="entry name" value="PaeLigD_Pol_like"/>
    <property type="match status" value="1"/>
</dbReference>
<dbReference type="InterPro" id="IPR014143">
    <property type="entry name" value="NHEJ_ligase_prk"/>
</dbReference>
<evidence type="ECO:0000256" key="7">
    <source>
        <dbReference type="ARBA" id="ARBA00022723"/>
    </source>
</evidence>
<keyword evidence="15" id="KW-0233">DNA recombination</keyword>
<comment type="caution">
    <text evidence="22">The sequence shown here is derived from an EMBL/GenBank/DDBJ whole genome shotgun (WGS) entry which is preliminary data.</text>
</comment>
<proteinExistence type="predicted"/>
<keyword evidence="7" id="KW-0479">Metal-binding</keyword>
<dbReference type="NCBIfam" id="NF004628">
    <property type="entry name" value="PRK05972.1"/>
    <property type="match status" value="1"/>
</dbReference>
<keyword evidence="10" id="KW-0378">Hydrolase</keyword>
<dbReference type="Proteomes" id="UP001081283">
    <property type="component" value="Unassembled WGS sequence"/>
</dbReference>
<dbReference type="InterPro" id="IPR012309">
    <property type="entry name" value="DNA_ligase_ATP-dep_C"/>
</dbReference>
<dbReference type="CDD" id="cd07906">
    <property type="entry name" value="Adenylation_DNA_ligase_LigD_LigC"/>
    <property type="match status" value="1"/>
</dbReference>
<dbReference type="Pfam" id="PF21686">
    <property type="entry name" value="LigD_Prim-Pol"/>
    <property type="match status" value="1"/>
</dbReference>
<evidence type="ECO:0000256" key="16">
    <source>
        <dbReference type="ARBA" id="ARBA00023204"/>
    </source>
</evidence>
<evidence type="ECO:0000256" key="12">
    <source>
        <dbReference type="ARBA" id="ARBA00022840"/>
    </source>
</evidence>
<evidence type="ECO:0000256" key="5">
    <source>
        <dbReference type="ARBA" id="ARBA00022695"/>
    </source>
</evidence>
<keyword evidence="18" id="KW-0511">Multifunctional enzyme</keyword>
<keyword evidence="12" id="KW-0067">ATP-binding</keyword>
<dbReference type="InterPro" id="IPR012310">
    <property type="entry name" value="DNA_ligase_ATP-dep_cent"/>
</dbReference>
<dbReference type="InterPro" id="IPR012340">
    <property type="entry name" value="NA-bd_OB-fold"/>
</dbReference>
<keyword evidence="3 22" id="KW-0436">Ligase</keyword>
<keyword evidence="16" id="KW-0234">DNA repair</keyword>
<feature type="domain" description="ATP-dependent DNA ligase family profile" evidence="21">
    <location>
        <begin position="316"/>
        <end position="448"/>
    </location>
</feature>
<evidence type="ECO:0000259" key="21">
    <source>
        <dbReference type="PROSITE" id="PS50160"/>
    </source>
</evidence>
<keyword evidence="23" id="KW-1185">Reference proteome</keyword>
<dbReference type="GO" id="GO:0003910">
    <property type="term" value="F:DNA ligase (ATP) activity"/>
    <property type="evidence" value="ECO:0007669"/>
    <property type="project" value="UniProtKB-EC"/>
</dbReference>
<keyword evidence="14" id="KW-0238">DNA-binding</keyword>
<accession>A0ABT3YEW5</accession>
<protein>
    <recommendedName>
        <fullName evidence="2">DNA ligase (ATP)</fullName>
        <ecNumber evidence="2">6.5.1.1</ecNumber>
    </recommendedName>
    <alternativeName>
        <fullName evidence="19">NHEJ DNA polymerase</fullName>
    </alternativeName>
</protein>
<evidence type="ECO:0000256" key="19">
    <source>
        <dbReference type="ARBA" id="ARBA00029943"/>
    </source>
</evidence>
<dbReference type="Gene3D" id="2.40.50.140">
    <property type="entry name" value="Nucleic acid-binding proteins"/>
    <property type="match status" value="1"/>
</dbReference>
<keyword evidence="13" id="KW-0239">DNA-directed DNA polymerase</keyword>
<evidence type="ECO:0000256" key="6">
    <source>
        <dbReference type="ARBA" id="ARBA00022722"/>
    </source>
</evidence>
<evidence type="ECO:0000256" key="20">
    <source>
        <dbReference type="ARBA" id="ARBA00034003"/>
    </source>
</evidence>
<dbReference type="InterPro" id="IPR014144">
    <property type="entry name" value="LigD_PE_domain"/>
</dbReference>
<keyword evidence="4" id="KW-0808">Transferase</keyword>
<evidence type="ECO:0000256" key="13">
    <source>
        <dbReference type="ARBA" id="ARBA00022932"/>
    </source>
</evidence>
<dbReference type="NCBIfam" id="TIGR02779">
    <property type="entry name" value="NHEJ_ligase_lig"/>
    <property type="match status" value="1"/>
</dbReference>
<evidence type="ECO:0000313" key="22">
    <source>
        <dbReference type="EMBL" id="MCY0094347.1"/>
    </source>
</evidence>
<dbReference type="Pfam" id="PF01068">
    <property type="entry name" value="DNA_ligase_A_M"/>
    <property type="match status" value="1"/>
</dbReference>
<dbReference type="InterPro" id="IPR033651">
    <property type="entry name" value="PaeLigD_Pol-like"/>
</dbReference>
<evidence type="ECO:0000256" key="1">
    <source>
        <dbReference type="ARBA" id="ARBA00001936"/>
    </source>
</evidence>
<evidence type="ECO:0000256" key="15">
    <source>
        <dbReference type="ARBA" id="ARBA00023172"/>
    </source>
</evidence>
<dbReference type="NCBIfam" id="TIGR02778">
    <property type="entry name" value="ligD_pol"/>
    <property type="match status" value="1"/>
</dbReference>
<dbReference type="InterPro" id="IPR014145">
    <property type="entry name" value="LigD_pol_dom"/>
</dbReference>
<dbReference type="PANTHER" id="PTHR42705">
    <property type="entry name" value="BIFUNCTIONAL NON-HOMOLOGOUS END JOINING PROTEIN LIGD"/>
    <property type="match status" value="1"/>
</dbReference>
<reference evidence="22" key="1">
    <citation type="submission" date="2022-10" db="EMBL/GenBank/DDBJ databases">
        <title>Hoeflea sp. J2-29, isolated from marine algae.</title>
        <authorList>
            <person name="Kristyanto S."/>
            <person name="Kim J.M."/>
            <person name="Jeon C.O."/>
        </authorList>
    </citation>
    <scope>NUCLEOTIDE SEQUENCE</scope>
    <source>
        <strain evidence="22">J2-29</strain>
    </source>
</reference>
<keyword evidence="6" id="KW-0540">Nuclease</keyword>
<evidence type="ECO:0000256" key="18">
    <source>
        <dbReference type="ARBA" id="ARBA00023268"/>
    </source>
</evidence>
<keyword evidence="9" id="KW-0227">DNA damage</keyword>
<comment type="catalytic activity">
    <reaction evidence="20">
        <text>ATP + (deoxyribonucleotide)n-3'-hydroxyl + 5'-phospho-(deoxyribonucleotide)m = (deoxyribonucleotide)n+m + AMP + diphosphate.</text>
        <dbReference type="EC" id="6.5.1.1"/>
    </reaction>
</comment>
<dbReference type="CDD" id="cd07971">
    <property type="entry name" value="OBF_DNA_ligase_LigD"/>
    <property type="match status" value="1"/>
</dbReference>
<dbReference type="Gene3D" id="3.90.920.10">
    <property type="entry name" value="DNA primase, PRIM domain"/>
    <property type="match status" value="1"/>
</dbReference>
<dbReference type="RefSeq" id="WP_267612302.1">
    <property type="nucleotide sequence ID" value="NZ_JAOVZQ010000001.1"/>
</dbReference>
<evidence type="ECO:0000256" key="8">
    <source>
        <dbReference type="ARBA" id="ARBA00022741"/>
    </source>
</evidence>
<dbReference type="EMBL" id="JAOVZQ010000001">
    <property type="protein sequence ID" value="MCY0094347.1"/>
    <property type="molecule type" value="Genomic_DNA"/>
</dbReference>
<evidence type="ECO:0000313" key="23">
    <source>
        <dbReference type="Proteomes" id="UP001081283"/>
    </source>
</evidence>
<dbReference type="InterPro" id="IPR052171">
    <property type="entry name" value="NHEJ_LigD"/>
</dbReference>
<evidence type="ECO:0000256" key="10">
    <source>
        <dbReference type="ARBA" id="ARBA00022801"/>
    </source>
</evidence>
<dbReference type="PANTHER" id="PTHR42705:SF2">
    <property type="entry name" value="BIFUNCTIONAL NON-HOMOLOGOUS END JOINING PROTEIN LIGD"/>
    <property type="match status" value="1"/>
</dbReference>
<evidence type="ECO:0000256" key="4">
    <source>
        <dbReference type="ARBA" id="ARBA00022679"/>
    </source>
</evidence>
<evidence type="ECO:0000256" key="11">
    <source>
        <dbReference type="ARBA" id="ARBA00022839"/>
    </source>
</evidence>
<evidence type="ECO:0000256" key="14">
    <source>
        <dbReference type="ARBA" id="ARBA00023125"/>
    </source>
</evidence>
<dbReference type="EC" id="6.5.1.1" evidence="2"/>